<organism evidence="1 2">
    <name type="scientific">Verticillium longisporum</name>
    <name type="common">Verticillium dahliae var. longisporum</name>
    <dbReference type="NCBI Taxonomy" id="100787"/>
    <lineage>
        <taxon>Eukaryota</taxon>
        <taxon>Fungi</taxon>
        <taxon>Dikarya</taxon>
        <taxon>Ascomycota</taxon>
        <taxon>Pezizomycotina</taxon>
        <taxon>Sordariomycetes</taxon>
        <taxon>Hypocreomycetidae</taxon>
        <taxon>Glomerellales</taxon>
        <taxon>Plectosphaerellaceae</taxon>
        <taxon>Verticillium</taxon>
    </lineage>
</organism>
<dbReference type="Proteomes" id="UP000045706">
    <property type="component" value="Unassembled WGS sequence"/>
</dbReference>
<sequence length="15" mass="1783">VWPAAGRRRERCAVR</sequence>
<reference evidence="2" key="1">
    <citation type="submission" date="2015-05" db="EMBL/GenBank/DDBJ databases">
        <authorList>
            <person name="Fogelqvist Johan"/>
        </authorList>
    </citation>
    <scope>NUCLEOTIDE SEQUENCE [LARGE SCALE GENOMIC DNA]</scope>
</reference>
<evidence type="ECO:0000313" key="2">
    <source>
        <dbReference type="Proteomes" id="UP000045706"/>
    </source>
</evidence>
<gene>
    <name evidence="1" type="ORF">BN1723_019544</name>
</gene>
<protein>
    <submittedName>
        <fullName evidence="1">Uncharacterized protein</fullName>
    </submittedName>
</protein>
<name>A0A0G4NEA1_VERLO</name>
<feature type="non-terminal residue" evidence="1">
    <location>
        <position position="1"/>
    </location>
</feature>
<proteinExistence type="predicted"/>
<dbReference type="EMBL" id="CVQI01034267">
    <property type="protein sequence ID" value="CRK44719.1"/>
    <property type="molecule type" value="Genomic_DNA"/>
</dbReference>
<evidence type="ECO:0000313" key="1">
    <source>
        <dbReference type="EMBL" id="CRK44719.1"/>
    </source>
</evidence>
<accession>A0A0G4NEA1</accession>